<evidence type="ECO:0000256" key="2">
    <source>
        <dbReference type="ARBA" id="ARBA00004173"/>
    </source>
</evidence>
<comment type="catalytic activity">
    <reaction evidence="11">
        <text>A + NADH + H(+) = AH2 + NAD(+)</text>
        <dbReference type="Rhea" id="RHEA:11356"/>
        <dbReference type="ChEBI" id="CHEBI:13193"/>
        <dbReference type="ChEBI" id="CHEBI:15378"/>
        <dbReference type="ChEBI" id="CHEBI:17499"/>
        <dbReference type="ChEBI" id="CHEBI:57540"/>
        <dbReference type="ChEBI" id="CHEBI:57945"/>
    </reaction>
</comment>
<dbReference type="Proteomes" id="UP001608902">
    <property type="component" value="Unassembled WGS sequence"/>
</dbReference>
<evidence type="ECO:0000256" key="12">
    <source>
        <dbReference type="SAM" id="MobiDB-lite"/>
    </source>
</evidence>
<protein>
    <submittedName>
        <fullName evidence="17">Uncharacterized protein</fullName>
    </submittedName>
</protein>
<evidence type="ECO:0000313" key="18">
    <source>
        <dbReference type="Proteomes" id="UP001608902"/>
    </source>
</evidence>
<keyword evidence="9" id="KW-0520">NAD</keyword>
<evidence type="ECO:0000256" key="9">
    <source>
        <dbReference type="ARBA" id="ARBA00023027"/>
    </source>
</evidence>
<keyword evidence="4" id="KW-0285">Flavoprotein</keyword>
<feature type="compositionally biased region" description="Polar residues" evidence="12">
    <location>
        <begin position="41"/>
        <end position="59"/>
    </location>
</feature>
<evidence type="ECO:0000256" key="1">
    <source>
        <dbReference type="ARBA" id="ARBA00001974"/>
    </source>
</evidence>
<dbReference type="Gene3D" id="3.30.390.30">
    <property type="match status" value="1"/>
</dbReference>
<accession>A0ABD6EEW8</accession>
<sequence length="679" mass="75450">MLRRILYLSQRLPHICRFYASTSHFTCIRLRSDFKGHNSTDDSSLSAKNSAPSEASHSDNPGPPVTYDYIPIPHQKYHSVYARLQKKFNMYLAFSLLLFTGSMYLAYKEDLFAIEAIRAPESYRFRNRKMKSSESKAAPPSSEDSQTSVEKVASPASPGEQTVPEQSKEATKSSEHIYAKQVPMAVVVDKLKETIEPDDKVRPLESSSAVDHNITVSDVVPEHIPYLIIGSGTAAYYASLAIRARDADAKVLMVGEESELPYSRPPLSKELWWYGDEKATETLEYKNLSGKIKDVYYEAKGFYVPPSEITEAAHGGVSLLPGHRITKLDTSGHVAYFDDGREIRYGKCLIATGGKPRNHPLVEKAGTEVNRHVTLYRTIDDFRYLDQKAKTSKSIVIIGGGLLGSELAYSLNRRHSSHGLKVTQVFREKGNVAQVLPEFLSVFTSKELEKCGINIIPESDLTDISVGSDGRLILTLNSAETVYADHVVISLGIEPSTELAIPSQLEVDKENGGFTVDAELRARSDVWVAGDASSFYDVKLGRRRVEHWEHAQVTGRLAGENMTGAGKSYWHQSSFYSLIAPNVHFQAVGKVDSSLPTVSVFASGKNKEELTKGVVFYMNHDIIVGVVLFNVFGDGIDVARRLISDGRKQKDMKEVAKLFDLYEVAEENEKSNAKEEKLT</sequence>
<dbReference type="Gene3D" id="3.50.50.60">
    <property type="entry name" value="FAD/NAD(P)-binding domain"/>
    <property type="match status" value="2"/>
</dbReference>
<name>A0ABD6EEW8_9BILA</name>
<keyword evidence="13" id="KW-0812">Transmembrane</keyword>
<evidence type="ECO:0000256" key="13">
    <source>
        <dbReference type="SAM" id="Phobius"/>
    </source>
</evidence>
<feature type="domain" description="Mitochondrial apoptosis-inducing factor C-terminal" evidence="15">
    <location>
        <begin position="558"/>
        <end position="608"/>
    </location>
</feature>
<dbReference type="InterPro" id="IPR036188">
    <property type="entry name" value="FAD/NAD-bd_sf"/>
</dbReference>
<evidence type="ECO:0000313" key="17">
    <source>
        <dbReference type="EMBL" id="MFH4978201.1"/>
    </source>
</evidence>
<keyword evidence="13" id="KW-1133">Transmembrane helix</keyword>
<dbReference type="InterPro" id="IPR050446">
    <property type="entry name" value="FAD-oxidoreductase/Apoptosis"/>
</dbReference>
<dbReference type="EMBL" id="JBGFUD010002969">
    <property type="protein sequence ID" value="MFH4978201.1"/>
    <property type="molecule type" value="Genomic_DNA"/>
</dbReference>
<keyword evidence="6" id="KW-0274">FAD</keyword>
<dbReference type="PANTHER" id="PTHR43557">
    <property type="entry name" value="APOPTOSIS-INDUCING FACTOR 1"/>
    <property type="match status" value="1"/>
</dbReference>
<dbReference type="PANTHER" id="PTHR43557:SF4">
    <property type="entry name" value="APOPTOSIS-INDUCING FACTOR 1, MITOCHONDRIAL"/>
    <property type="match status" value="1"/>
</dbReference>
<evidence type="ECO:0000256" key="3">
    <source>
        <dbReference type="ARBA" id="ARBA00006442"/>
    </source>
</evidence>
<feature type="domain" description="Deltamethrin resistance protein prag01" evidence="16">
    <location>
        <begin position="70"/>
        <end position="113"/>
    </location>
</feature>
<comment type="similarity">
    <text evidence="3">Belongs to the FAD-dependent oxidoreductase family.</text>
</comment>
<dbReference type="InterPro" id="IPR031973">
    <property type="entry name" value="Deltameth_res_prag01"/>
</dbReference>
<dbReference type="Pfam" id="PF16020">
    <property type="entry name" value="Deltameth_res"/>
    <property type="match status" value="1"/>
</dbReference>
<evidence type="ECO:0000256" key="11">
    <source>
        <dbReference type="ARBA" id="ARBA00047786"/>
    </source>
</evidence>
<feature type="transmembrane region" description="Helical" evidence="13">
    <location>
        <begin position="88"/>
        <end position="107"/>
    </location>
</feature>
<evidence type="ECO:0000259" key="14">
    <source>
        <dbReference type="Pfam" id="PF07992"/>
    </source>
</evidence>
<comment type="cofactor">
    <cofactor evidence="1">
        <name>FAD</name>
        <dbReference type="ChEBI" id="CHEBI:57692"/>
    </cofactor>
</comment>
<dbReference type="SMART" id="SM01353">
    <property type="entry name" value="AIF_C"/>
    <property type="match status" value="1"/>
</dbReference>
<evidence type="ECO:0000256" key="6">
    <source>
        <dbReference type="ARBA" id="ARBA00022827"/>
    </source>
</evidence>
<dbReference type="InterPro" id="IPR029324">
    <property type="entry name" value="AIF_C"/>
</dbReference>
<comment type="subcellular location">
    <subcellularLocation>
        <location evidence="2">Mitochondrion</location>
    </subcellularLocation>
</comment>
<keyword evidence="8" id="KW-0560">Oxidoreductase</keyword>
<dbReference type="PRINTS" id="PR00368">
    <property type="entry name" value="FADPNR"/>
</dbReference>
<dbReference type="Pfam" id="PF14721">
    <property type="entry name" value="AIF_C"/>
    <property type="match status" value="1"/>
</dbReference>
<feature type="region of interest" description="Disordered" evidence="12">
    <location>
        <begin position="38"/>
        <end position="67"/>
    </location>
</feature>
<dbReference type="InterPro" id="IPR023753">
    <property type="entry name" value="FAD/NAD-binding_dom"/>
</dbReference>
<feature type="region of interest" description="Disordered" evidence="12">
    <location>
        <begin position="130"/>
        <end position="175"/>
    </location>
</feature>
<gene>
    <name evidence="17" type="ORF">AB6A40_004910</name>
</gene>
<keyword evidence="7" id="KW-0809">Transit peptide</keyword>
<dbReference type="AlphaFoldDB" id="A0ABD6EEW8"/>
<dbReference type="GO" id="GO:0016491">
    <property type="term" value="F:oxidoreductase activity"/>
    <property type="evidence" value="ECO:0007669"/>
    <property type="project" value="UniProtKB-KW"/>
</dbReference>
<keyword evidence="10" id="KW-0496">Mitochondrion</keyword>
<evidence type="ECO:0000256" key="4">
    <source>
        <dbReference type="ARBA" id="ARBA00022630"/>
    </source>
</evidence>
<organism evidence="17 18">
    <name type="scientific">Gnathostoma spinigerum</name>
    <dbReference type="NCBI Taxonomy" id="75299"/>
    <lineage>
        <taxon>Eukaryota</taxon>
        <taxon>Metazoa</taxon>
        <taxon>Ecdysozoa</taxon>
        <taxon>Nematoda</taxon>
        <taxon>Chromadorea</taxon>
        <taxon>Rhabditida</taxon>
        <taxon>Spirurina</taxon>
        <taxon>Gnathostomatomorpha</taxon>
        <taxon>Gnathostomatoidea</taxon>
        <taxon>Gnathostomatidae</taxon>
        <taxon>Gnathostoma</taxon>
    </lineage>
</organism>
<proteinExistence type="inferred from homology"/>
<feature type="compositionally biased region" description="Basic and acidic residues" evidence="12">
    <location>
        <begin position="166"/>
        <end position="175"/>
    </location>
</feature>
<evidence type="ECO:0000256" key="7">
    <source>
        <dbReference type="ARBA" id="ARBA00022946"/>
    </source>
</evidence>
<evidence type="ECO:0000259" key="15">
    <source>
        <dbReference type="Pfam" id="PF14721"/>
    </source>
</evidence>
<evidence type="ECO:0000256" key="5">
    <source>
        <dbReference type="ARBA" id="ARBA00022703"/>
    </source>
</evidence>
<dbReference type="SUPFAM" id="SSF55424">
    <property type="entry name" value="FAD/NAD-linked reductases, dimerisation (C-terminal) domain"/>
    <property type="match status" value="1"/>
</dbReference>
<keyword evidence="5" id="KW-0053">Apoptosis</keyword>
<keyword evidence="18" id="KW-1185">Reference proteome</keyword>
<evidence type="ECO:0000256" key="10">
    <source>
        <dbReference type="ARBA" id="ARBA00023128"/>
    </source>
</evidence>
<evidence type="ECO:0000259" key="16">
    <source>
        <dbReference type="Pfam" id="PF16020"/>
    </source>
</evidence>
<reference evidence="17 18" key="1">
    <citation type="submission" date="2024-08" db="EMBL/GenBank/DDBJ databases">
        <title>Gnathostoma spinigerum genome.</title>
        <authorList>
            <person name="Gonzalez-Bertolin B."/>
            <person name="Monzon S."/>
            <person name="Zaballos A."/>
            <person name="Jimenez P."/>
            <person name="Dekumyoy P."/>
            <person name="Varona S."/>
            <person name="Cuesta I."/>
            <person name="Sumanam S."/>
            <person name="Adisakwattana P."/>
            <person name="Gasser R.B."/>
            <person name="Hernandez-Gonzalez A."/>
            <person name="Young N.D."/>
            <person name="Perteguer M.J."/>
        </authorList>
    </citation>
    <scope>NUCLEOTIDE SEQUENCE [LARGE SCALE GENOMIC DNA]</scope>
    <source>
        <strain evidence="17">AL3</strain>
        <tissue evidence="17">Liver</tissue>
    </source>
</reference>
<dbReference type="GO" id="GO:0006915">
    <property type="term" value="P:apoptotic process"/>
    <property type="evidence" value="ECO:0007669"/>
    <property type="project" value="UniProtKB-KW"/>
</dbReference>
<evidence type="ECO:0000256" key="8">
    <source>
        <dbReference type="ARBA" id="ARBA00023002"/>
    </source>
</evidence>
<dbReference type="PRINTS" id="PR00411">
    <property type="entry name" value="PNDRDTASEI"/>
</dbReference>
<dbReference type="GO" id="GO:0005739">
    <property type="term" value="C:mitochondrion"/>
    <property type="evidence" value="ECO:0007669"/>
    <property type="project" value="UniProtKB-SubCell"/>
</dbReference>
<comment type="caution">
    <text evidence="17">The sequence shown here is derived from an EMBL/GenBank/DDBJ whole genome shotgun (WGS) entry which is preliminary data.</text>
</comment>
<dbReference type="Pfam" id="PF07992">
    <property type="entry name" value="Pyr_redox_2"/>
    <property type="match status" value="1"/>
</dbReference>
<dbReference type="SUPFAM" id="SSF51905">
    <property type="entry name" value="FAD/NAD(P)-binding domain"/>
    <property type="match status" value="2"/>
</dbReference>
<dbReference type="InterPro" id="IPR016156">
    <property type="entry name" value="FAD/NAD-linked_Rdtase_dimer_sf"/>
</dbReference>
<feature type="domain" description="FAD/NAD(P)-binding" evidence="14">
    <location>
        <begin position="226"/>
        <end position="554"/>
    </location>
</feature>
<keyword evidence="13" id="KW-0472">Membrane</keyword>